<dbReference type="InterPro" id="IPR010994">
    <property type="entry name" value="RuvA_2-like"/>
</dbReference>
<sequence length="365" mass="40506">MSRLQQIALTKVKGIGPKTARTLLAHFGCVEEIFHAGKKELAQIPYVGQQIIHTLQAKEHIKEAEKELAFVEKHNIDVLWIEDKAYPKRLKACEDAPILLYYKGGVPLNPPRCVSIVGTRNATSYGKGLTEELITGLKGLDVHVVSGLAYGIDVHAHRQALKHNIPTIGVMGHGLDLIYPAAHRDVASRMLEDGGILTEFPSGTKPDRMNFPARNRIIAGMADVTIVVEAARKGGALITAEIANSYNRDVCAFPGRTDQEYSEGCNYLIKTNRAHLIRNAEDLLYLMGWEQKLTPEQGKQLSLLTVALSRDEQAVYDYLKEKEEALVDDIAIHLDWPTSKLALILLEMEMNGILISLPGKKYKNL</sequence>
<dbReference type="STRING" id="683125.SAMN05660206_107138"/>
<reference evidence="3 4" key="1">
    <citation type="submission" date="2016-10" db="EMBL/GenBank/DDBJ databases">
        <authorList>
            <person name="de Groot N.N."/>
        </authorList>
    </citation>
    <scope>NUCLEOTIDE SEQUENCE [LARGE SCALE GENOMIC DNA]</scope>
    <source>
        <strain evidence="3 4">DSM 22789</strain>
    </source>
</reference>
<evidence type="ECO:0000256" key="1">
    <source>
        <dbReference type="ARBA" id="ARBA00006525"/>
    </source>
</evidence>
<dbReference type="RefSeq" id="WP_093365991.1">
    <property type="nucleotide sequence ID" value="NZ_FOZZ01000007.1"/>
</dbReference>
<dbReference type="SUPFAM" id="SSF102405">
    <property type="entry name" value="MCP/YpsA-like"/>
    <property type="match status" value="1"/>
</dbReference>
<organism evidence="3 4">
    <name type="scientific">Sphingobacterium wenxiniae</name>
    <dbReference type="NCBI Taxonomy" id="683125"/>
    <lineage>
        <taxon>Bacteria</taxon>
        <taxon>Pseudomonadati</taxon>
        <taxon>Bacteroidota</taxon>
        <taxon>Sphingobacteriia</taxon>
        <taxon>Sphingobacteriales</taxon>
        <taxon>Sphingobacteriaceae</taxon>
        <taxon>Sphingobacterium</taxon>
    </lineage>
</organism>
<dbReference type="Gene3D" id="1.10.10.10">
    <property type="entry name" value="Winged helix-like DNA-binding domain superfamily/Winged helix DNA-binding domain"/>
    <property type="match status" value="1"/>
</dbReference>
<dbReference type="NCBIfam" id="TIGR00732">
    <property type="entry name" value="dprA"/>
    <property type="match status" value="1"/>
</dbReference>
<dbReference type="Pfam" id="PF02481">
    <property type="entry name" value="DNA_processg_A"/>
    <property type="match status" value="1"/>
</dbReference>
<dbReference type="EMBL" id="FOZZ01000007">
    <property type="protein sequence ID" value="SFS94283.1"/>
    <property type="molecule type" value="Genomic_DNA"/>
</dbReference>
<dbReference type="Gene3D" id="3.40.50.450">
    <property type="match status" value="1"/>
</dbReference>
<dbReference type="GO" id="GO:0006281">
    <property type="term" value="P:DNA repair"/>
    <property type="evidence" value="ECO:0007669"/>
    <property type="project" value="InterPro"/>
</dbReference>
<dbReference type="InterPro" id="IPR057666">
    <property type="entry name" value="DrpA_SLOG"/>
</dbReference>
<dbReference type="PANTHER" id="PTHR43022:SF1">
    <property type="entry name" value="PROTEIN SMF"/>
    <property type="match status" value="1"/>
</dbReference>
<dbReference type="Proteomes" id="UP000198785">
    <property type="component" value="Unassembled WGS sequence"/>
</dbReference>
<proteinExistence type="inferred from homology"/>
<dbReference type="SUPFAM" id="SSF47781">
    <property type="entry name" value="RuvA domain 2-like"/>
    <property type="match status" value="1"/>
</dbReference>
<feature type="domain" description="Helix-hairpin-helix DNA-binding motif class 1" evidence="2">
    <location>
        <begin position="7"/>
        <end position="26"/>
    </location>
</feature>
<dbReference type="Pfam" id="PF14520">
    <property type="entry name" value="HHH_5"/>
    <property type="match status" value="1"/>
</dbReference>
<evidence type="ECO:0000259" key="2">
    <source>
        <dbReference type="SMART" id="SM00278"/>
    </source>
</evidence>
<gene>
    <name evidence="3" type="ORF">SAMN05660206_107138</name>
</gene>
<protein>
    <submittedName>
        <fullName evidence="3">DNA processing protein</fullName>
    </submittedName>
</protein>
<dbReference type="SMART" id="SM00278">
    <property type="entry name" value="HhH1"/>
    <property type="match status" value="1"/>
</dbReference>
<dbReference type="GO" id="GO:0003677">
    <property type="term" value="F:DNA binding"/>
    <property type="evidence" value="ECO:0007669"/>
    <property type="project" value="InterPro"/>
</dbReference>
<dbReference type="InterPro" id="IPR036388">
    <property type="entry name" value="WH-like_DNA-bd_sf"/>
</dbReference>
<evidence type="ECO:0000313" key="4">
    <source>
        <dbReference type="Proteomes" id="UP000198785"/>
    </source>
</evidence>
<dbReference type="OrthoDB" id="9785707at2"/>
<dbReference type="InterPro" id="IPR041614">
    <property type="entry name" value="DprA_WH"/>
</dbReference>
<dbReference type="GO" id="GO:0009294">
    <property type="term" value="P:DNA-mediated transformation"/>
    <property type="evidence" value="ECO:0007669"/>
    <property type="project" value="InterPro"/>
</dbReference>
<comment type="similarity">
    <text evidence="1">Belongs to the DprA/Smf family.</text>
</comment>
<dbReference type="InterPro" id="IPR003583">
    <property type="entry name" value="Hlx-hairpin-Hlx_DNA-bd_motif"/>
</dbReference>
<dbReference type="AlphaFoldDB" id="A0A1I6TYG3"/>
<evidence type="ECO:0000313" key="3">
    <source>
        <dbReference type="EMBL" id="SFS94283.1"/>
    </source>
</evidence>
<dbReference type="Pfam" id="PF17782">
    <property type="entry name" value="WHD_DprA"/>
    <property type="match status" value="1"/>
</dbReference>
<name>A0A1I6TYG3_9SPHI</name>
<keyword evidence="4" id="KW-1185">Reference proteome</keyword>
<dbReference type="PANTHER" id="PTHR43022">
    <property type="entry name" value="PROTEIN SMF"/>
    <property type="match status" value="1"/>
</dbReference>
<dbReference type="InterPro" id="IPR003488">
    <property type="entry name" value="DprA"/>
</dbReference>
<accession>A0A1I6TYG3</accession>